<feature type="region of interest" description="Disordered" evidence="2">
    <location>
        <begin position="1"/>
        <end position="38"/>
    </location>
</feature>
<feature type="compositionally biased region" description="Low complexity" evidence="2">
    <location>
        <begin position="1"/>
        <end position="23"/>
    </location>
</feature>
<evidence type="ECO:0000256" key="1">
    <source>
        <dbReference type="PROSITE-ProRule" id="PRU00047"/>
    </source>
</evidence>
<dbReference type="PROSITE" id="PS50158">
    <property type="entry name" value="ZF_CCHC"/>
    <property type="match status" value="1"/>
</dbReference>
<evidence type="ECO:0000313" key="4">
    <source>
        <dbReference type="EMBL" id="KAF2211709.1"/>
    </source>
</evidence>
<dbReference type="InterPro" id="IPR001878">
    <property type="entry name" value="Znf_CCHC"/>
</dbReference>
<keyword evidence="1" id="KW-0862">Zinc</keyword>
<accession>A0A6A6FDZ5</accession>
<proteinExistence type="predicted"/>
<keyword evidence="5" id="KW-1185">Reference proteome</keyword>
<feature type="domain" description="CCHC-type" evidence="3">
    <location>
        <begin position="92"/>
        <end position="107"/>
    </location>
</feature>
<sequence>MPRNSNNGQRNGRNNQNNNAARNSRPRHTSPRNSSQNNNQHCTFCEKSGHARDDCRMNPRNWKCENENCRSRWSHDTSNCRQRNGNSRNEACEYCGRRGHASDDCRNKPSGELSTTSSRRSYCAHCNTIDHPTNSCKDELSFKRYSESLLRCARCREKGHSHDECQNPAGKRCTKCLSLGHGRDTCPQKNFKDLKSPATPARNAFAMLDRVKVDARSRFRLSPTAYEKLHKTQLDRLELERFSHDLEFNKGHLSEAEEFRIGRQIKQHQRYIEAEERRIFPRSPRSRLLQNYDIDMDEPTLPAIDDIYLPNFNGVPVHSSSATMLGSRRGSTPTARLARWVVKEGGNANDPMVLQQAWNLCQEMERRITNKISNSRLGYQKSGVWNNVITLHELAIMESGVVTQQRMDQIKWLIRQGALIHRDPMTMAALFARKVPICSTCGTRGVIVDEHFQPVPVDAPVTELYLLKDVEHPFWGLFIVFECNYGCSSKGYRFVRVPLEEMNGKDLQNDPLYYPYGDF</sequence>
<dbReference type="SUPFAM" id="SSF57756">
    <property type="entry name" value="Retrovirus zinc finger-like domains"/>
    <property type="match status" value="1"/>
</dbReference>
<dbReference type="InterPro" id="IPR036875">
    <property type="entry name" value="Znf_CCHC_sf"/>
</dbReference>
<reference evidence="4" key="1">
    <citation type="journal article" date="2020" name="Stud. Mycol.">
        <title>101 Dothideomycetes genomes: a test case for predicting lifestyles and emergence of pathogens.</title>
        <authorList>
            <person name="Haridas S."/>
            <person name="Albert R."/>
            <person name="Binder M."/>
            <person name="Bloem J."/>
            <person name="Labutti K."/>
            <person name="Salamov A."/>
            <person name="Andreopoulos B."/>
            <person name="Baker S."/>
            <person name="Barry K."/>
            <person name="Bills G."/>
            <person name="Bluhm B."/>
            <person name="Cannon C."/>
            <person name="Castanera R."/>
            <person name="Culley D."/>
            <person name="Daum C."/>
            <person name="Ezra D."/>
            <person name="Gonzalez J."/>
            <person name="Henrissat B."/>
            <person name="Kuo A."/>
            <person name="Liang C."/>
            <person name="Lipzen A."/>
            <person name="Lutzoni F."/>
            <person name="Magnuson J."/>
            <person name="Mondo S."/>
            <person name="Nolan M."/>
            <person name="Ohm R."/>
            <person name="Pangilinan J."/>
            <person name="Park H.-J."/>
            <person name="Ramirez L."/>
            <person name="Alfaro M."/>
            <person name="Sun H."/>
            <person name="Tritt A."/>
            <person name="Yoshinaga Y."/>
            <person name="Zwiers L.-H."/>
            <person name="Turgeon B."/>
            <person name="Goodwin S."/>
            <person name="Spatafora J."/>
            <person name="Crous P."/>
            <person name="Grigoriev I."/>
        </authorList>
    </citation>
    <scope>NUCLEOTIDE SEQUENCE</scope>
    <source>
        <strain evidence="4">SCOH1-5</strain>
    </source>
</reference>
<name>A0A6A6FDZ5_9PEZI</name>
<protein>
    <recommendedName>
        <fullName evidence="3">CCHC-type domain-containing protein</fullName>
    </recommendedName>
</protein>
<dbReference type="GO" id="GO:0003676">
    <property type="term" value="F:nucleic acid binding"/>
    <property type="evidence" value="ECO:0007669"/>
    <property type="project" value="InterPro"/>
</dbReference>
<dbReference type="SMART" id="SM00343">
    <property type="entry name" value="ZnF_C2HC"/>
    <property type="match status" value="4"/>
</dbReference>
<dbReference type="Proteomes" id="UP000799539">
    <property type="component" value="Unassembled WGS sequence"/>
</dbReference>
<dbReference type="EMBL" id="ML992675">
    <property type="protein sequence ID" value="KAF2211709.1"/>
    <property type="molecule type" value="Genomic_DNA"/>
</dbReference>
<evidence type="ECO:0000259" key="3">
    <source>
        <dbReference type="PROSITE" id="PS50158"/>
    </source>
</evidence>
<evidence type="ECO:0000256" key="2">
    <source>
        <dbReference type="SAM" id="MobiDB-lite"/>
    </source>
</evidence>
<keyword evidence="1" id="KW-0479">Metal-binding</keyword>
<evidence type="ECO:0000313" key="5">
    <source>
        <dbReference type="Proteomes" id="UP000799539"/>
    </source>
</evidence>
<dbReference type="Gene3D" id="4.10.60.10">
    <property type="entry name" value="Zinc finger, CCHC-type"/>
    <property type="match status" value="1"/>
</dbReference>
<dbReference type="GO" id="GO:0008270">
    <property type="term" value="F:zinc ion binding"/>
    <property type="evidence" value="ECO:0007669"/>
    <property type="project" value="UniProtKB-KW"/>
</dbReference>
<keyword evidence="1" id="KW-0863">Zinc-finger</keyword>
<dbReference type="OrthoDB" id="3635077at2759"/>
<gene>
    <name evidence="4" type="ORF">CERZMDRAFT_85131</name>
</gene>
<organism evidence="4 5">
    <name type="scientific">Cercospora zeae-maydis SCOH1-5</name>
    <dbReference type="NCBI Taxonomy" id="717836"/>
    <lineage>
        <taxon>Eukaryota</taxon>
        <taxon>Fungi</taxon>
        <taxon>Dikarya</taxon>
        <taxon>Ascomycota</taxon>
        <taxon>Pezizomycotina</taxon>
        <taxon>Dothideomycetes</taxon>
        <taxon>Dothideomycetidae</taxon>
        <taxon>Mycosphaerellales</taxon>
        <taxon>Mycosphaerellaceae</taxon>
        <taxon>Cercospora</taxon>
    </lineage>
</organism>
<dbReference type="AlphaFoldDB" id="A0A6A6FDZ5"/>